<dbReference type="AlphaFoldDB" id="A0AAU8CZ55"/>
<proteinExistence type="predicted"/>
<evidence type="ECO:0000313" key="1">
    <source>
        <dbReference type="EMBL" id="XCG52101.1"/>
    </source>
</evidence>
<organism evidence="1">
    <name type="scientific">Mesorhizobium sp. WSM2240</name>
    <dbReference type="NCBI Taxonomy" id="3228851"/>
    <lineage>
        <taxon>Bacteria</taxon>
        <taxon>Pseudomonadati</taxon>
        <taxon>Pseudomonadota</taxon>
        <taxon>Alphaproteobacteria</taxon>
        <taxon>Hyphomicrobiales</taxon>
        <taxon>Phyllobacteriaceae</taxon>
        <taxon>Mesorhizobium</taxon>
    </lineage>
</organism>
<dbReference type="EMBL" id="CP159256">
    <property type="protein sequence ID" value="XCG52101.1"/>
    <property type="molecule type" value="Genomic_DNA"/>
</dbReference>
<name>A0AAU8CZ55_9HYPH</name>
<keyword evidence="1" id="KW-0614">Plasmid</keyword>
<reference evidence="1" key="1">
    <citation type="submission" date="2024-06" db="EMBL/GenBank/DDBJ databases">
        <title>Mesorhizobium karijinii sp. nov., a symbiont of the iconic Swainsona formosa from arid Australia.</title>
        <authorList>
            <person name="Hill Y.J."/>
            <person name="Watkin E.L.J."/>
            <person name="O'Hara G.W."/>
            <person name="Terpolilli J."/>
            <person name="Tye M.L."/>
            <person name="Kohlmeier M.G."/>
        </authorList>
    </citation>
    <scope>NUCLEOTIDE SEQUENCE</scope>
    <source>
        <strain evidence="1">WSM2240</strain>
        <plasmid evidence="1">pMk2240A</plasmid>
    </source>
</reference>
<gene>
    <name evidence="1" type="ORF">ABVK50_31810</name>
</gene>
<dbReference type="RefSeq" id="WP_353646312.1">
    <property type="nucleotide sequence ID" value="NZ_CP159256.1"/>
</dbReference>
<geneLocation type="plasmid" evidence="1">
    <name>pMk2240A</name>
</geneLocation>
<protein>
    <submittedName>
        <fullName evidence="1">Uncharacterized protein</fullName>
    </submittedName>
</protein>
<accession>A0AAU8CZ55</accession>
<sequence length="67" mass="7458">MNANVSTFTIAAGRDMAGGDYLRLRNSNFVGCYVACEQPMSSVRLRAQAEDLLAQEFRWTAVSQGRR</sequence>